<keyword evidence="3" id="KW-1185">Reference proteome</keyword>
<organism evidence="1 4">
    <name type="scientific">Streptomyces acidiscabies</name>
    <dbReference type="NCBI Taxonomy" id="42234"/>
    <lineage>
        <taxon>Bacteria</taxon>
        <taxon>Bacillati</taxon>
        <taxon>Actinomycetota</taxon>
        <taxon>Actinomycetes</taxon>
        <taxon>Kitasatosporales</taxon>
        <taxon>Streptomycetaceae</taxon>
        <taxon>Streptomyces</taxon>
    </lineage>
</organism>
<evidence type="ECO:0000313" key="1">
    <source>
        <dbReference type="EMBL" id="MDX2967036.1"/>
    </source>
</evidence>
<dbReference type="EMBL" id="JARAWP010000015">
    <property type="protein sequence ID" value="MDX3021337.1"/>
    <property type="molecule type" value="Genomic_DNA"/>
</dbReference>
<evidence type="ECO:0000313" key="2">
    <source>
        <dbReference type="EMBL" id="MDX3021337.1"/>
    </source>
</evidence>
<dbReference type="Proteomes" id="UP001272987">
    <property type="component" value="Unassembled WGS sequence"/>
</dbReference>
<dbReference type="RefSeq" id="WP_050987097.1">
    <property type="nucleotide sequence ID" value="NZ_BCMK01000191.1"/>
</dbReference>
<evidence type="ECO:0000313" key="4">
    <source>
        <dbReference type="Proteomes" id="UP001282288"/>
    </source>
</evidence>
<evidence type="ECO:0000313" key="3">
    <source>
        <dbReference type="Proteomes" id="UP001272987"/>
    </source>
</evidence>
<name>A0AAP6BLR5_9ACTN</name>
<gene>
    <name evidence="1" type="ORF">PV399_46190</name>
    <name evidence="2" type="ORF">PV666_26100</name>
</gene>
<accession>A0AAP6BLR5</accession>
<protein>
    <submittedName>
        <fullName evidence="1">Uncharacterized protein</fullName>
    </submittedName>
</protein>
<sequence length="152" mass="16654">MSRARFGFAAHPDALADLRALPPEIRDLTLVGLQVLVHGEGDCLPLTGPLAGFQKVYVDPEAQWRMVVQFRDAPPRSAYSREVFLVAVGPRRGYTVYRDAQLRLGRSNPIDQPSPDQVAAARARSPYAVRTQGAVEPAHLPAPPVPLRRAVL</sequence>
<dbReference type="AlphaFoldDB" id="A0AAP6BLR5"/>
<comment type="caution">
    <text evidence="1">The sequence shown here is derived from an EMBL/GenBank/DDBJ whole genome shotgun (WGS) entry which is preliminary data.</text>
</comment>
<proteinExistence type="predicted"/>
<dbReference type="Proteomes" id="UP001282288">
    <property type="component" value="Unassembled WGS sequence"/>
</dbReference>
<dbReference type="EMBL" id="JARAWC010000078">
    <property type="protein sequence ID" value="MDX2967036.1"/>
    <property type="molecule type" value="Genomic_DNA"/>
</dbReference>
<reference evidence="1 3" key="1">
    <citation type="journal article" date="2023" name="Microb. Genom.">
        <title>Mesoterricola silvestris gen. nov., sp. nov., Mesoterricola sediminis sp. nov., Geothrix oryzae sp. nov., Geothrix edaphica sp. nov., Geothrix rubra sp. nov., and Geothrix limicola sp. nov., six novel members of Acidobacteriota isolated from soils.</title>
        <authorList>
            <person name="Weisberg A.J."/>
            <person name="Pearce E."/>
            <person name="Kramer C.G."/>
            <person name="Chang J.H."/>
            <person name="Clarke C.R."/>
        </authorList>
    </citation>
    <scope>NUCLEOTIDE SEQUENCE</scope>
    <source>
        <strain evidence="2 3">NB05-1H</strain>
        <strain evidence="1">NRRL_B-16521</strain>
    </source>
</reference>
<dbReference type="GeneID" id="69810934"/>